<sequence length="135" mass="14715">MSTDQHSIIPKPLNPRDSATLVQQLSPGDRVRITTTDLPRTILTVQETHPVTSRAPQLVLTAPPLTTTAQNETQQAVYHCTARQSTSPMTVLEYTHTATDTTTRCIGSLTTVAHFPQLSTLGDDTTVPVEVHTDE</sequence>
<accession>A0AAV3US91</accession>
<keyword evidence="2" id="KW-1185">Reference proteome</keyword>
<dbReference type="AlphaFoldDB" id="A0AAV3US91"/>
<dbReference type="GeneID" id="68617353"/>
<organism evidence="1 2">
    <name type="scientific">Haladaptatus pallidirubidus</name>
    <dbReference type="NCBI Taxonomy" id="1008152"/>
    <lineage>
        <taxon>Archaea</taxon>
        <taxon>Methanobacteriati</taxon>
        <taxon>Methanobacteriota</taxon>
        <taxon>Stenosarchaea group</taxon>
        <taxon>Halobacteria</taxon>
        <taxon>Halobacteriales</taxon>
        <taxon>Haladaptataceae</taxon>
        <taxon>Haladaptatus</taxon>
    </lineage>
</organism>
<name>A0AAV3US91_9EURY</name>
<reference evidence="1 2" key="1">
    <citation type="journal article" date="2019" name="Int. J. Syst. Evol. Microbiol.">
        <title>The Global Catalogue of Microorganisms (GCM) 10K type strain sequencing project: providing services to taxonomists for standard genome sequencing and annotation.</title>
        <authorList>
            <consortium name="The Broad Institute Genomics Platform"/>
            <consortium name="The Broad Institute Genome Sequencing Center for Infectious Disease"/>
            <person name="Wu L."/>
            <person name="Ma J."/>
        </authorList>
    </citation>
    <scope>NUCLEOTIDE SEQUENCE [LARGE SCALE GENOMIC DNA]</scope>
    <source>
        <strain evidence="1 2">JCM 17504</strain>
    </source>
</reference>
<comment type="caution">
    <text evidence="1">The sequence shown here is derived from an EMBL/GenBank/DDBJ whole genome shotgun (WGS) entry which is preliminary data.</text>
</comment>
<dbReference type="EMBL" id="BAABKX010000030">
    <property type="protein sequence ID" value="GAA5065967.1"/>
    <property type="molecule type" value="Genomic_DNA"/>
</dbReference>
<dbReference type="Proteomes" id="UP001501729">
    <property type="component" value="Unassembled WGS sequence"/>
</dbReference>
<evidence type="ECO:0000313" key="2">
    <source>
        <dbReference type="Proteomes" id="UP001501729"/>
    </source>
</evidence>
<protein>
    <submittedName>
        <fullName evidence="1">Uncharacterized protein</fullName>
    </submittedName>
</protein>
<proteinExistence type="predicted"/>
<dbReference type="RefSeq" id="WP_227779194.1">
    <property type="nucleotide sequence ID" value="NZ_BAABKX010000030.1"/>
</dbReference>
<evidence type="ECO:0000313" key="1">
    <source>
        <dbReference type="EMBL" id="GAA5065967.1"/>
    </source>
</evidence>
<gene>
    <name evidence="1" type="ORF">GCM10025751_57430</name>
</gene>